<evidence type="ECO:0000313" key="2">
    <source>
        <dbReference type="Proteomes" id="UP000800039"/>
    </source>
</evidence>
<proteinExistence type="predicted"/>
<reference evidence="1" key="1">
    <citation type="submission" date="2020-01" db="EMBL/GenBank/DDBJ databases">
        <authorList>
            <consortium name="DOE Joint Genome Institute"/>
            <person name="Haridas S."/>
            <person name="Albert R."/>
            <person name="Binder M."/>
            <person name="Bloem J."/>
            <person name="Labutti K."/>
            <person name="Salamov A."/>
            <person name="Andreopoulos B."/>
            <person name="Baker S.E."/>
            <person name="Barry K."/>
            <person name="Bills G."/>
            <person name="Bluhm B.H."/>
            <person name="Cannon C."/>
            <person name="Castanera R."/>
            <person name="Culley D.E."/>
            <person name="Daum C."/>
            <person name="Ezra D."/>
            <person name="Gonzalez J.B."/>
            <person name="Henrissat B."/>
            <person name="Kuo A."/>
            <person name="Liang C."/>
            <person name="Lipzen A."/>
            <person name="Lutzoni F."/>
            <person name="Magnuson J."/>
            <person name="Mondo S."/>
            <person name="Nolan M."/>
            <person name="Ohm R."/>
            <person name="Pangilinan J."/>
            <person name="Park H.-J."/>
            <person name="Ramirez L."/>
            <person name="Alfaro M."/>
            <person name="Sun H."/>
            <person name="Tritt A."/>
            <person name="Yoshinaga Y."/>
            <person name="Zwiers L.-H."/>
            <person name="Turgeon B.G."/>
            <person name="Goodwin S.B."/>
            <person name="Spatafora J.W."/>
            <person name="Crous P.W."/>
            <person name="Grigoriev I.V."/>
        </authorList>
    </citation>
    <scope>NUCLEOTIDE SEQUENCE</scope>
    <source>
        <strain evidence="1">CBS 394.84</strain>
    </source>
</reference>
<comment type="caution">
    <text evidence="1">The sequence shown here is derived from an EMBL/GenBank/DDBJ whole genome shotgun (WGS) entry which is preliminary data.</text>
</comment>
<dbReference type="RefSeq" id="XP_040787085.1">
    <property type="nucleotide sequence ID" value="XM_040930945.1"/>
</dbReference>
<keyword evidence="2" id="KW-1185">Reference proteome</keyword>
<dbReference type="EMBL" id="ML976616">
    <property type="protein sequence ID" value="KAF1844522.1"/>
    <property type="molecule type" value="Genomic_DNA"/>
</dbReference>
<name>A0A9P4L7N9_9PLEO</name>
<accession>A0A9P4L7N9</accession>
<protein>
    <submittedName>
        <fullName evidence="1">Uncharacterized protein</fullName>
    </submittedName>
</protein>
<dbReference type="Proteomes" id="UP000800039">
    <property type="component" value="Unassembled WGS sequence"/>
</dbReference>
<dbReference type="OrthoDB" id="4851849at2759"/>
<organism evidence="1 2">
    <name type="scientific">Cucurbitaria berberidis CBS 394.84</name>
    <dbReference type="NCBI Taxonomy" id="1168544"/>
    <lineage>
        <taxon>Eukaryota</taxon>
        <taxon>Fungi</taxon>
        <taxon>Dikarya</taxon>
        <taxon>Ascomycota</taxon>
        <taxon>Pezizomycotina</taxon>
        <taxon>Dothideomycetes</taxon>
        <taxon>Pleosporomycetidae</taxon>
        <taxon>Pleosporales</taxon>
        <taxon>Pleosporineae</taxon>
        <taxon>Cucurbitariaceae</taxon>
        <taxon>Cucurbitaria</taxon>
    </lineage>
</organism>
<gene>
    <name evidence="1" type="ORF">K460DRAFT_335308</name>
</gene>
<dbReference type="AlphaFoldDB" id="A0A9P4L7N9"/>
<dbReference type="GeneID" id="63848197"/>
<evidence type="ECO:0000313" key="1">
    <source>
        <dbReference type="EMBL" id="KAF1844522.1"/>
    </source>
</evidence>
<sequence length="306" mass="35427">MPAQLNHIQEFDEDELIDDSTSTIPISGLSTPLGLRDRFIRRLARLSGASVQISDERECSMSIFLTRRSSGLELDKELCRLLERGSTLDHDLGDRLIALYHSVHEYTGSMKKLNALIHSASTMTRSLPHLHVRMKPLLGKARFADELYQLICTLGFPERVYSTLVRAARTSRTFERLPSVHYFFTKPPQKRESVFRLIQFLNDRENTEPRPCLQRDYGFSFCKQREEVSCVKDIYSRLLQKVQPSDLHTACMSGELYELGYKNKVFIDAKNSRLMKNDYGNPYLGFDNVEGLEKFKDSLFKRRLRS</sequence>